<evidence type="ECO:0000259" key="2">
    <source>
        <dbReference type="PROSITE" id="PS50404"/>
    </source>
</evidence>
<evidence type="ECO:0000259" key="3">
    <source>
        <dbReference type="PROSITE" id="PS50405"/>
    </source>
</evidence>
<dbReference type="EC" id="5.2.1.2" evidence="4"/>
<dbReference type="InterPro" id="IPR040079">
    <property type="entry name" value="Glutathione_S-Trfase"/>
</dbReference>
<evidence type="ECO:0000313" key="5">
    <source>
        <dbReference type="Proteomes" id="UP001589943"/>
    </source>
</evidence>
<dbReference type="Gene3D" id="3.40.30.10">
    <property type="entry name" value="Glutaredoxin"/>
    <property type="match status" value="1"/>
</dbReference>
<dbReference type="Gene3D" id="1.20.1050.10">
    <property type="match status" value="1"/>
</dbReference>
<dbReference type="SFLD" id="SFLDS00019">
    <property type="entry name" value="Glutathione_Transferase_(cytos"/>
    <property type="match status" value="1"/>
</dbReference>
<dbReference type="InterPro" id="IPR036249">
    <property type="entry name" value="Thioredoxin-like_sf"/>
</dbReference>
<dbReference type="Proteomes" id="UP001589943">
    <property type="component" value="Unassembled WGS sequence"/>
</dbReference>
<dbReference type="RefSeq" id="WP_379479966.1">
    <property type="nucleotide sequence ID" value="NZ_JBHLTL010000001.1"/>
</dbReference>
<dbReference type="Pfam" id="PF13409">
    <property type="entry name" value="GST_N_2"/>
    <property type="match status" value="1"/>
</dbReference>
<dbReference type="PROSITE" id="PS50405">
    <property type="entry name" value="GST_CTER"/>
    <property type="match status" value="1"/>
</dbReference>
<keyword evidence="4" id="KW-0413">Isomerase</keyword>
<dbReference type="InterPro" id="IPR036282">
    <property type="entry name" value="Glutathione-S-Trfase_C_sf"/>
</dbReference>
<evidence type="ECO:0000313" key="4">
    <source>
        <dbReference type="EMBL" id="MFC0588467.1"/>
    </source>
</evidence>
<dbReference type="CDD" id="cd03042">
    <property type="entry name" value="GST_N_Zeta"/>
    <property type="match status" value="1"/>
</dbReference>
<dbReference type="NCBIfam" id="TIGR01262">
    <property type="entry name" value="maiA"/>
    <property type="match status" value="1"/>
</dbReference>
<comment type="similarity">
    <text evidence="1">Belongs to the GST superfamily. Zeta family.</text>
</comment>
<name>A0ABV6PF60_9SPHN</name>
<dbReference type="PANTHER" id="PTHR42673">
    <property type="entry name" value="MALEYLACETOACETATE ISOMERASE"/>
    <property type="match status" value="1"/>
</dbReference>
<comment type="caution">
    <text evidence="4">The sequence shown here is derived from an EMBL/GenBank/DDBJ whole genome shotgun (WGS) entry which is preliminary data.</text>
</comment>
<keyword evidence="5" id="KW-1185">Reference proteome</keyword>
<feature type="domain" description="GST C-terminal" evidence="3">
    <location>
        <begin position="89"/>
        <end position="211"/>
    </location>
</feature>
<proteinExistence type="inferred from homology"/>
<dbReference type="SUPFAM" id="SSF47616">
    <property type="entry name" value="GST C-terminal domain-like"/>
    <property type="match status" value="1"/>
</dbReference>
<accession>A0ABV6PF60</accession>
<dbReference type="InterPro" id="IPR034333">
    <property type="entry name" value="GST_Zeta_N"/>
</dbReference>
<dbReference type="PANTHER" id="PTHR42673:SF21">
    <property type="entry name" value="GLUTATHIONE S-TRANSFERASE YFCF"/>
    <property type="match status" value="1"/>
</dbReference>
<gene>
    <name evidence="4" type="primary">maiA</name>
    <name evidence="4" type="ORF">ACFFF7_03485</name>
</gene>
<dbReference type="InterPro" id="IPR005955">
    <property type="entry name" value="GST_Zeta"/>
</dbReference>
<dbReference type="InterPro" id="IPR010987">
    <property type="entry name" value="Glutathione-S-Trfase_C-like"/>
</dbReference>
<sequence>MSGAVVLYDYWRSSAAYRVRIVLNLKGIAYRAVPIDLAKGEQANADYTALNPQGLVPALAIDGHLLTQSLAIIDYLDARVDDPPMVPSDPAARSRVLAQALIIAADVHPINNLRVLNYLRRELGADEAAVNRWYHHWILEGFASLEEQAPADGLLGGDRPNLADVCLVPQMANARRFEVPLDQFPRLVAVDERLRALPAFAAAAPEAVRPA</sequence>
<dbReference type="SFLD" id="SFLDG00358">
    <property type="entry name" value="Main_(cytGST)"/>
    <property type="match status" value="1"/>
</dbReference>
<protein>
    <submittedName>
        <fullName evidence="4">Maleylacetoacetate isomerase</fullName>
        <ecNumber evidence="4">5.2.1.2</ecNumber>
    </submittedName>
</protein>
<dbReference type="GO" id="GO:0016034">
    <property type="term" value="F:maleylacetoacetate isomerase activity"/>
    <property type="evidence" value="ECO:0007669"/>
    <property type="project" value="UniProtKB-EC"/>
</dbReference>
<dbReference type="EMBL" id="JBHLTL010000001">
    <property type="protein sequence ID" value="MFC0588467.1"/>
    <property type="molecule type" value="Genomic_DNA"/>
</dbReference>
<reference evidence="4 5" key="1">
    <citation type="submission" date="2024-09" db="EMBL/GenBank/DDBJ databases">
        <authorList>
            <person name="Sun Q."/>
            <person name="Mori K."/>
        </authorList>
    </citation>
    <scope>NUCLEOTIDE SEQUENCE [LARGE SCALE GENOMIC DNA]</scope>
    <source>
        <strain evidence="4 5">NCAIM B.02537</strain>
    </source>
</reference>
<evidence type="ECO:0000256" key="1">
    <source>
        <dbReference type="ARBA" id="ARBA00010007"/>
    </source>
</evidence>
<organism evidence="4 5">
    <name type="scientific">Novosphingobium aquiterrae</name>
    <dbReference type="NCBI Taxonomy" id="624388"/>
    <lineage>
        <taxon>Bacteria</taxon>
        <taxon>Pseudomonadati</taxon>
        <taxon>Pseudomonadota</taxon>
        <taxon>Alphaproteobacteria</taxon>
        <taxon>Sphingomonadales</taxon>
        <taxon>Sphingomonadaceae</taxon>
        <taxon>Novosphingobium</taxon>
    </lineage>
</organism>
<dbReference type="PROSITE" id="PS50404">
    <property type="entry name" value="GST_NTER"/>
    <property type="match status" value="1"/>
</dbReference>
<dbReference type="InterPro" id="IPR004045">
    <property type="entry name" value="Glutathione_S-Trfase_N"/>
</dbReference>
<feature type="domain" description="GST N-terminal" evidence="2">
    <location>
        <begin position="3"/>
        <end position="84"/>
    </location>
</feature>
<dbReference type="SUPFAM" id="SSF52833">
    <property type="entry name" value="Thioredoxin-like"/>
    <property type="match status" value="1"/>
</dbReference>